<gene>
    <name evidence="2" type="ORF">AWN73_14410</name>
    <name evidence="1" type="ORF">CBU02nite_23760</name>
</gene>
<dbReference type="RefSeq" id="WP_024039378.1">
    <property type="nucleotide sequence ID" value="NZ_BKBC01000034.1"/>
</dbReference>
<proteinExistence type="predicted"/>
<reference evidence="1 4" key="2">
    <citation type="submission" date="2019-07" db="EMBL/GenBank/DDBJ databases">
        <title>Whole genome shotgun sequence of Clostridium butyricum NBRC 3858.</title>
        <authorList>
            <person name="Hosoyama A."/>
            <person name="Uohara A."/>
            <person name="Ohji S."/>
            <person name="Ichikawa N."/>
        </authorList>
    </citation>
    <scope>NUCLEOTIDE SEQUENCE [LARGE SCALE GENOMIC DNA]</scope>
    <source>
        <strain evidence="1 4">NBRC 3858</strain>
    </source>
</reference>
<accession>A0A2S7F9Q8</accession>
<name>A0A2S7F9Q8_CLOBU</name>
<evidence type="ECO:0000313" key="3">
    <source>
        <dbReference type="Proteomes" id="UP000238081"/>
    </source>
</evidence>
<evidence type="ECO:0000313" key="4">
    <source>
        <dbReference type="Proteomes" id="UP000321089"/>
    </source>
</evidence>
<sequence length="164" mass="18730">MIFDNKKVIHESLKNDMLKPVMLNRLLDSLDFTISESSVVENMRFDLSDLGITYVDKGKICISDMWYSYDYIGVNNNPIKGKIGCEDINLYGKDGMIVNDSLNGYKIYTEYLGHANMNCCEYHNKIKFCETNIRFEIKNLVITVQGTIGDEPFIGTYTYSGSIV</sequence>
<dbReference type="EMBL" id="LRDH01000110">
    <property type="protein sequence ID" value="PPV14274.1"/>
    <property type="molecule type" value="Genomic_DNA"/>
</dbReference>
<protein>
    <submittedName>
        <fullName evidence="2">Uncharacterized protein</fullName>
    </submittedName>
</protein>
<comment type="caution">
    <text evidence="2">The sequence shown here is derived from an EMBL/GenBank/DDBJ whole genome shotgun (WGS) entry which is preliminary data.</text>
</comment>
<evidence type="ECO:0000313" key="1">
    <source>
        <dbReference type="EMBL" id="GEQ21870.1"/>
    </source>
</evidence>
<organism evidence="2 3">
    <name type="scientific">Clostridium butyricum</name>
    <dbReference type="NCBI Taxonomy" id="1492"/>
    <lineage>
        <taxon>Bacteria</taxon>
        <taxon>Bacillati</taxon>
        <taxon>Bacillota</taxon>
        <taxon>Clostridia</taxon>
        <taxon>Eubacteriales</taxon>
        <taxon>Clostridiaceae</taxon>
        <taxon>Clostridium</taxon>
    </lineage>
</organism>
<dbReference type="Proteomes" id="UP000238081">
    <property type="component" value="Unassembled WGS sequence"/>
</dbReference>
<dbReference type="EMBL" id="BKBC01000034">
    <property type="protein sequence ID" value="GEQ21870.1"/>
    <property type="molecule type" value="Genomic_DNA"/>
</dbReference>
<dbReference type="Proteomes" id="UP000321089">
    <property type="component" value="Unassembled WGS sequence"/>
</dbReference>
<reference evidence="2 3" key="1">
    <citation type="submission" date="2016-01" db="EMBL/GenBank/DDBJ databases">
        <title>Characterization of the Clostridium difficile lineages that are prevalent in Hong Kong and China.</title>
        <authorList>
            <person name="Kwok J.S.-L."/>
            <person name="Lam W.-Y."/>
            <person name="Ip M."/>
            <person name="Chan T.-F."/>
            <person name="Hawkey P.M."/>
            <person name="Tsui S.K.-W."/>
        </authorList>
    </citation>
    <scope>NUCLEOTIDE SEQUENCE [LARGE SCALE GENOMIC DNA]</scope>
    <source>
        <strain evidence="2 3">300064</strain>
    </source>
</reference>
<evidence type="ECO:0000313" key="2">
    <source>
        <dbReference type="EMBL" id="PPV14274.1"/>
    </source>
</evidence>
<dbReference type="AlphaFoldDB" id="A0A2S7F9Q8"/>